<name>K6XBE9_9MICO</name>
<evidence type="ECO:0000256" key="1">
    <source>
        <dbReference type="SAM" id="MobiDB-lite"/>
    </source>
</evidence>
<dbReference type="RefSeq" id="WP_006592681.1">
    <property type="nucleotide sequence ID" value="NZ_BAHD01000032.1"/>
</dbReference>
<keyword evidence="2" id="KW-0472">Membrane</keyword>
<keyword evidence="4" id="KW-1185">Reference proteome</keyword>
<dbReference type="AlphaFoldDB" id="K6XBE9"/>
<dbReference type="STRING" id="1184609.KILIM_032_00340"/>
<feature type="transmembrane region" description="Helical" evidence="2">
    <location>
        <begin position="461"/>
        <end position="479"/>
    </location>
</feature>
<proteinExistence type="predicted"/>
<feature type="transmembrane region" description="Helical" evidence="2">
    <location>
        <begin position="384"/>
        <end position="406"/>
    </location>
</feature>
<organism evidence="3 4">
    <name type="scientific">Kineosphaera limosa NBRC 100340</name>
    <dbReference type="NCBI Taxonomy" id="1184609"/>
    <lineage>
        <taxon>Bacteria</taxon>
        <taxon>Bacillati</taxon>
        <taxon>Actinomycetota</taxon>
        <taxon>Actinomycetes</taxon>
        <taxon>Micrococcales</taxon>
        <taxon>Dermatophilaceae</taxon>
        <taxon>Kineosphaera</taxon>
    </lineage>
</organism>
<feature type="transmembrane region" description="Helical" evidence="2">
    <location>
        <begin position="267"/>
        <end position="286"/>
    </location>
</feature>
<reference evidence="3 4" key="1">
    <citation type="submission" date="2012-08" db="EMBL/GenBank/DDBJ databases">
        <title>Whole genome shotgun sequence of Kineosphaera limosa NBRC 100340.</title>
        <authorList>
            <person name="Yoshida I."/>
            <person name="Isaki S."/>
            <person name="Hosoyama A."/>
            <person name="Tsuchikane K."/>
            <person name="Katsumata H."/>
            <person name="Ando Y."/>
            <person name="Ohji S."/>
            <person name="Hamada M."/>
            <person name="Tamura T."/>
            <person name="Yamazoe A."/>
            <person name="Yamazaki S."/>
            <person name="Fujita N."/>
        </authorList>
    </citation>
    <scope>NUCLEOTIDE SEQUENCE [LARGE SCALE GENOMIC DNA]</scope>
    <source>
        <strain evidence="3 4">NBRC 100340</strain>
    </source>
</reference>
<feature type="region of interest" description="Disordered" evidence="1">
    <location>
        <begin position="1"/>
        <end position="53"/>
    </location>
</feature>
<keyword evidence="2" id="KW-1133">Transmembrane helix</keyword>
<keyword evidence="2" id="KW-0812">Transmembrane</keyword>
<feature type="transmembrane region" description="Helical" evidence="2">
    <location>
        <begin position="352"/>
        <end position="372"/>
    </location>
</feature>
<comment type="caution">
    <text evidence="3">The sequence shown here is derived from an EMBL/GenBank/DDBJ whole genome shotgun (WGS) entry which is preliminary data.</text>
</comment>
<feature type="region of interest" description="Disordered" evidence="1">
    <location>
        <begin position="526"/>
        <end position="546"/>
    </location>
</feature>
<feature type="compositionally biased region" description="Basic residues" evidence="1">
    <location>
        <begin position="16"/>
        <end position="25"/>
    </location>
</feature>
<feature type="transmembrane region" description="Helical" evidence="2">
    <location>
        <begin position="326"/>
        <end position="346"/>
    </location>
</feature>
<evidence type="ECO:0000256" key="2">
    <source>
        <dbReference type="SAM" id="Phobius"/>
    </source>
</evidence>
<sequence length="593" mass="63631">MVVGVDASCKDAGGVKGRRSAGRRSQRIERGPRPLGATAEVSATSSQSSAAQGRVVEVVEALPEESSSVPQGRPRPSHRVSCLVEVVKGDDEWILQRLCASKGWIHRTIEPAVAGDDQHADQLSLVRIDILVDDVARMRARDVAHRRLQRAIGGAVAATVRESKLAEVDVQPVEEFEVVWAPPAGWGRWRAGAWNAVIRCGGLRVQRHLALPPGSSMADADSALRGSPLNAPDFPATRQRAYQPVGQRVFERPRLPEERIRAALPNALRIVISVILMGLGFLVGLFHGDRAAGWFLAAGVVVVLAASRNLGSIGTANRDWSSRRRWLYGLLLAVLLACLGWMLASFNVNPSAMPGAIMLALFCLVAAGIAHLRSSWVGRHAWPMLGLTLPSVAVLAYVSDAGWDLYTRYGFGVPSGVVERGPAANFMMASGFTLLALFSIVLFLGAAGWLEHFFPERRDNVLFLVMLGLLVTAAMMEMLNYQVKSISDSVASTRSAAQAGQQPEEFRGLRGSLVCARPVVPEPAVLNAKSPADASGEPGSSLDRPLLTLPTTDGLVWLTDPHGLEHGVQPVAMTVPRDQISTQFASGGACARH</sequence>
<dbReference type="OrthoDB" id="4032310at2"/>
<feature type="transmembrane region" description="Helical" evidence="2">
    <location>
        <begin position="426"/>
        <end position="449"/>
    </location>
</feature>
<accession>K6XBE9</accession>
<dbReference type="Proteomes" id="UP000008366">
    <property type="component" value="Unassembled WGS sequence"/>
</dbReference>
<evidence type="ECO:0000313" key="3">
    <source>
        <dbReference type="EMBL" id="GAB96149.1"/>
    </source>
</evidence>
<gene>
    <name evidence="3" type="ORF">KILIM_032_00340</name>
</gene>
<protein>
    <submittedName>
        <fullName evidence="3">Uncharacterized protein</fullName>
    </submittedName>
</protein>
<evidence type="ECO:0000313" key="4">
    <source>
        <dbReference type="Proteomes" id="UP000008366"/>
    </source>
</evidence>
<feature type="transmembrane region" description="Helical" evidence="2">
    <location>
        <begin position="292"/>
        <end position="314"/>
    </location>
</feature>
<dbReference type="EMBL" id="BAHD01000032">
    <property type="protein sequence ID" value="GAB96149.1"/>
    <property type="molecule type" value="Genomic_DNA"/>
</dbReference>
<feature type="compositionally biased region" description="Low complexity" evidence="1">
    <location>
        <begin position="37"/>
        <end position="52"/>
    </location>
</feature>